<protein>
    <submittedName>
        <fullName evidence="1">Uncharacterized protein</fullName>
    </submittedName>
</protein>
<organism evidence="1 2">
    <name type="scientific">Solanum commersonii</name>
    <name type="common">Commerson's wild potato</name>
    <name type="synonym">Commerson's nightshade</name>
    <dbReference type="NCBI Taxonomy" id="4109"/>
    <lineage>
        <taxon>Eukaryota</taxon>
        <taxon>Viridiplantae</taxon>
        <taxon>Streptophyta</taxon>
        <taxon>Embryophyta</taxon>
        <taxon>Tracheophyta</taxon>
        <taxon>Spermatophyta</taxon>
        <taxon>Magnoliopsida</taxon>
        <taxon>eudicotyledons</taxon>
        <taxon>Gunneridae</taxon>
        <taxon>Pentapetalae</taxon>
        <taxon>asterids</taxon>
        <taxon>lamiids</taxon>
        <taxon>Solanales</taxon>
        <taxon>Solanaceae</taxon>
        <taxon>Solanoideae</taxon>
        <taxon>Solaneae</taxon>
        <taxon>Solanum</taxon>
    </lineage>
</organism>
<comment type="caution">
    <text evidence="1">The sequence shown here is derived from an EMBL/GenBank/DDBJ whole genome shotgun (WGS) entry which is preliminary data.</text>
</comment>
<name>A0A9J5WGC9_SOLCO</name>
<dbReference type="EMBL" id="JACXVP010000011">
    <property type="protein sequence ID" value="KAG5574509.1"/>
    <property type="molecule type" value="Genomic_DNA"/>
</dbReference>
<accession>A0A9J5WGC9</accession>
<keyword evidence="2" id="KW-1185">Reference proteome</keyword>
<evidence type="ECO:0000313" key="1">
    <source>
        <dbReference type="EMBL" id="KAG5574509.1"/>
    </source>
</evidence>
<dbReference type="AlphaFoldDB" id="A0A9J5WGC9"/>
<proteinExistence type="predicted"/>
<evidence type="ECO:0000313" key="2">
    <source>
        <dbReference type="Proteomes" id="UP000824120"/>
    </source>
</evidence>
<dbReference type="OrthoDB" id="1305469at2759"/>
<gene>
    <name evidence="1" type="ORF">H5410_054643</name>
</gene>
<sequence>MDILGQSSLGVTIETPPNTIWKRLDRLAYKNHWFDMLTLLNILDSSIFGLNMMTFSMLYPLQVLHKKLKATIKALSAWSRVAYRNFHEEPKRLENIIKGVEERSMNRINLSKAKTKFTRFLKIQEKVLSQKARIKWLENSDTNSAFFHRVIKDKIKKFSIHKIKDQEGNLVEGTTQITDAAVNFFTNLFKAESIEEASNIFNLVERAVTIEDNNNLNNLPTLQEIKDTIFSID</sequence>
<dbReference type="Proteomes" id="UP000824120">
    <property type="component" value="Chromosome 11"/>
</dbReference>
<reference evidence="1 2" key="1">
    <citation type="submission" date="2020-09" db="EMBL/GenBank/DDBJ databases">
        <title>De no assembly of potato wild relative species, Solanum commersonii.</title>
        <authorList>
            <person name="Cho K."/>
        </authorList>
    </citation>
    <scope>NUCLEOTIDE SEQUENCE [LARGE SCALE GENOMIC DNA]</scope>
    <source>
        <strain evidence="1">LZ3.2</strain>
        <tissue evidence="1">Leaf</tissue>
    </source>
</reference>